<evidence type="ECO:0000313" key="2">
    <source>
        <dbReference type="Proteomes" id="UP000623067"/>
    </source>
</evidence>
<dbReference type="RefSeq" id="WP_188656823.1">
    <property type="nucleotide sequence ID" value="NZ_BMIH01000001.1"/>
</dbReference>
<dbReference type="Gene3D" id="3.40.50.10600">
    <property type="entry name" value="SpoIIaa-like domains"/>
    <property type="match status" value="1"/>
</dbReference>
<gene>
    <name evidence="1" type="ORF">GCM10011380_02710</name>
</gene>
<evidence type="ECO:0008006" key="3">
    <source>
        <dbReference type="Google" id="ProtNLM"/>
    </source>
</evidence>
<keyword evidence="2" id="KW-1185">Reference proteome</keyword>
<sequence>MADPLFLIEPDSARKLLRITQTGNWTMETVQRYAAALADAVRHMMLVDGVKHGELITLIDMTSKGVLPREVADALGRMVRPDSPSRRIAFVTKGALHRLQARRLVSDPRVRIFDRQEDAMAWLMEQDAIAA</sequence>
<dbReference type="AlphaFoldDB" id="A0A916WP63"/>
<dbReference type="Proteomes" id="UP000623067">
    <property type="component" value="Unassembled WGS sequence"/>
</dbReference>
<dbReference type="EMBL" id="BMIH01000001">
    <property type="protein sequence ID" value="GGB16679.1"/>
    <property type="molecule type" value="Genomic_DNA"/>
</dbReference>
<reference evidence="1" key="1">
    <citation type="journal article" date="2014" name="Int. J. Syst. Evol. Microbiol.">
        <title>Complete genome sequence of Corynebacterium casei LMG S-19264T (=DSM 44701T), isolated from a smear-ripened cheese.</title>
        <authorList>
            <consortium name="US DOE Joint Genome Institute (JGI-PGF)"/>
            <person name="Walter F."/>
            <person name="Albersmeier A."/>
            <person name="Kalinowski J."/>
            <person name="Ruckert C."/>
        </authorList>
    </citation>
    <scope>NUCLEOTIDE SEQUENCE</scope>
    <source>
        <strain evidence="1">CGMCC 1.15330</strain>
    </source>
</reference>
<reference evidence="1" key="2">
    <citation type="submission" date="2020-09" db="EMBL/GenBank/DDBJ databases">
        <authorList>
            <person name="Sun Q."/>
            <person name="Zhou Y."/>
        </authorList>
    </citation>
    <scope>NUCLEOTIDE SEQUENCE</scope>
    <source>
        <strain evidence="1">CGMCC 1.15330</strain>
    </source>
</reference>
<evidence type="ECO:0000313" key="1">
    <source>
        <dbReference type="EMBL" id="GGB16679.1"/>
    </source>
</evidence>
<dbReference type="InterPro" id="IPR021866">
    <property type="entry name" value="SpoIIAA-like"/>
</dbReference>
<name>A0A916WP63_9SPHN</name>
<organism evidence="1 2">
    <name type="scientific">Sphingomonas metalli</name>
    <dbReference type="NCBI Taxonomy" id="1779358"/>
    <lineage>
        <taxon>Bacteria</taxon>
        <taxon>Pseudomonadati</taxon>
        <taxon>Pseudomonadota</taxon>
        <taxon>Alphaproteobacteria</taxon>
        <taxon>Sphingomonadales</taxon>
        <taxon>Sphingomonadaceae</taxon>
        <taxon>Sphingomonas</taxon>
    </lineage>
</organism>
<protein>
    <recommendedName>
        <fullName evidence="3">STAS/SEC14 domain-containing protein</fullName>
    </recommendedName>
</protein>
<comment type="caution">
    <text evidence="1">The sequence shown here is derived from an EMBL/GenBank/DDBJ whole genome shotgun (WGS) entry which is preliminary data.</text>
</comment>
<proteinExistence type="predicted"/>
<dbReference type="InterPro" id="IPR038396">
    <property type="entry name" value="SpoIIAA-like_sf"/>
</dbReference>
<accession>A0A916WP63</accession>
<dbReference type="Pfam" id="PF11964">
    <property type="entry name" value="SpoIIAA-like"/>
    <property type="match status" value="1"/>
</dbReference>